<keyword evidence="1" id="KW-1133">Transmembrane helix</keyword>
<organism evidence="2 3">
    <name type="scientific">Saccharicrinis fermentans DSM 9555 = JCM 21142</name>
    <dbReference type="NCBI Taxonomy" id="869213"/>
    <lineage>
        <taxon>Bacteria</taxon>
        <taxon>Pseudomonadati</taxon>
        <taxon>Bacteroidota</taxon>
        <taxon>Bacteroidia</taxon>
        <taxon>Marinilabiliales</taxon>
        <taxon>Marinilabiliaceae</taxon>
        <taxon>Saccharicrinis</taxon>
    </lineage>
</organism>
<dbReference type="RefSeq" id="WP_044212312.1">
    <property type="nucleotide sequence ID" value="NZ_BAMD01000009.1"/>
</dbReference>
<evidence type="ECO:0000313" key="2">
    <source>
        <dbReference type="EMBL" id="GAF02396.1"/>
    </source>
</evidence>
<feature type="transmembrane region" description="Helical" evidence="1">
    <location>
        <begin position="88"/>
        <end position="111"/>
    </location>
</feature>
<dbReference type="OrthoDB" id="1048788at2"/>
<evidence type="ECO:0008006" key="4">
    <source>
        <dbReference type="Google" id="ProtNLM"/>
    </source>
</evidence>
<dbReference type="Pfam" id="PF12725">
    <property type="entry name" value="DUF3810"/>
    <property type="match status" value="1"/>
</dbReference>
<proteinExistence type="predicted"/>
<protein>
    <recommendedName>
        <fullName evidence="4">DUF3810 domain-containing protein</fullName>
    </recommendedName>
</protein>
<dbReference type="STRING" id="869213.GCA_000517085_03462"/>
<evidence type="ECO:0000313" key="3">
    <source>
        <dbReference type="Proteomes" id="UP000019402"/>
    </source>
</evidence>
<keyword evidence="1" id="KW-0812">Transmembrane</keyword>
<sequence length="355" mass="41474">MQVKPSYIKKTIAFILLAVTVLLQVFFKNNAAYTEEVYSHGIYPSIAYVLSSVSAWVPFSLDDVFYVTLVLFLLIGLCMVVFRKLKLWKYLLFVFQTGAMIYVLFYCLWGFNYYREPAHQRFQLSQSVANDSVFISVFKQVIDHTNKSYTSTAFFERETGNIALEKSYRQMAAYLHLPRRMPRWSAKYVTFSDFFAKATILGYFGPFFNEIHINRYLTAWDIPVVTAHERSHQLGVTSEAEASFYGWIICVNSDEPFVQYSGWLYALDYFLYQSKHLETRAELIKQIRPEVVEDIKSQHKHWRHWRNAEIDKAASKVNDAYLKSNNIKEGIDDYNGVVQLIIDYTLQKTLIYGAD</sequence>
<dbReference type="InterPro" id="IPR024294">
    <property type="entry name" value="DUF3810"/>
</dbReference>
<dbReference type="Proteomes" id="UP000019402">
    <property type="component" value="Unassembled WGS sequence"/>
</dbReference>
<keyword evidence="3" id="KW-1185">Reference proteome</keyword>
<evidence type="ECO:0000256" key="1">
    <source>
        <dbReference type="SAM" id="Phobius"/>
    </source>
</evidence>
<feature type="transmembrane region" description="Helical" evidence="1">
    <location>
        <begin position="64"/>
        <end position="82"/>
    </location>
</feature>
<comment type="caution">
    <text evidence="2">The sequence shown here is derived from an EMBL/GenBank/DDBJ whole genome shotgun (WGS) entry which is preliminary data.</text>
</comment>
<name>W7YD49_9BACT</name>
<dbReference type="eggNOG" id="ENOG502Z7T3">
    <property type="taxonomic scope" value="Bacteria"/>
</dbReference>
<gene>
    <name evidence="2" type="ORF">JCM21142_31030</name>
</gene>
<dbReference type="EMBL" id="BAMD01000009">
    <property type="protein sequence ID" value="GAF02396.1"/>
    <property type="molecule type" value="Genomic_DNA"/>
</dbReference>
<reference evidence="2 3" key="1">
    <citation type="journal article" date="2014" name="Genome Announc.">
        <title>Draft Genome Sequence of Cytophaga fermentans JCM 21142T, a Facultative Anaerobe Isolated from Marine Mud.</title>
        <authorList>
            <person name="Starns D."/>
            <person name="Oshima K."/>
            <person name="Suda W."/>
            <person name="Iino T."/>
            <person name="Yuki M."/>
            <person name="Inoue J."/>
            <person name="Kitamura K."/>
            <person name="Iida T."/>
            <person name="Darby A."/>
            <person name="Hattori M."/>
            <person name="Ohkuma M."/>
        </authorList>
    </citation>
    <scope>NUCLEOTIDE SEQUENCE [LARGE SCALE GENOMIC DNA]</scope>
    <source>
        <strain evidence="2 3">JCM 21142</strain>
    </source>
</reference>
<dbReference type="AlphaFoldDB" id="W7YD49"/>
<keyword evidence="1" id="KW-0472">Membrane</keyword>
<accession>W7YD49</accession>